<accession>A0ABQ5IKX8</accession>
<feature type="region of interest" description="Disordered" evidence="1">
    <location>
        <begin position="394"/>
        <end position="417"/>
    </location>
</feature>
<feature type="region of interest" description="Disordered" evidence="1">
    <location>
        <begin position="615"/>
        <end position="644"/>
    </location>
</feature>
<evidence type="ECO:0000256" key="1">
    <source>
        <dbReference type="SAM" id="MobiDB-lite"/>
    </source>
</evidence>
<feature type="chain" id="PRO_5046456312" evidence="2">
    <location>
        <begin position="25"/>
        <end position="644"/>
    </location>
</feature>
<protein>
    <submittedName>
        <fullName evidence="3">Uncharacterized protein</fullName>
    </submittedName>
</protein>
<keyword evidence="2" id="KW-0732">Signal</keyword>
<gene>
    <name evidence="3" type="ORF">Tco_1111193</name>
</gene>
<name>A0ABQ5IKX8_9ASTR</name>
<comment type="caution">
    <text evidence="3">The sequence shown here is derived from an EMBL/GenBank/DDBJ whole genome shotgun (WGS) entry which is preliminary data.</text>
</comment>
<feature type="signal peptide" evidence="2">
    <location>
        <begin position="1"/>
        <end position="24"/>
    </location>
</feature>
<feature type="compositionally biased region" description="Low complexity" evidence="1">
    <location>
        <begin position="394"/>
        <end position="407"/>
    </location>
</feature>
<evidence type="ECO:0000313" key="4">
    <source>
        <dbReference type="Proteomes" id="UP001151760"/>
    </source>
</evidence>
<proteinExistence type="predicted"/>
<dbReference type="Proteomes" id="UP001151760">
    <property type="component" value="Unassembled WGS sequence"/>
</dbReference>
<reference evidence="3" key="2">
    <citation type="submission" date="2022-01" db="EMBL/GenBank/DDBJ databases">
        <authorList>
            <person name="Yamashiro T."/>
            <person name="Shiraishi A."/>
            <person name="Satake H."/>
            <person name="Nakayama K."/>
        </authorList>
    </citation>
    <scope>NUCLEOTIDE SEQUENCE</scope>
</reference>
<dbReference type="EMBL" id="BQNB010020905">
    <property type="protein sequence ID" value="GJU00855.1"/>
    <property type="molecule type" value="Genomic_DNA"/>
</dbReference>
<organism evidence="3 4">
    <name type="scientific">Tanacetum coccineum</name>
    <dbReference type="NCBI Taxonomy" id="301880"/>
    <lineage>
        <taxon>Eukaryota</taxon>
        <taxon>Viridiplantae</taxon>
        <taxon>Streptophyta</taxon>
        <taxon>Embryophyta</taxon>
        <taxon>Tracheophyta</taxon>
        <taxon>Spermatophyta</taxon>
        <taxon>Magnoliopsida</taxon>
        <taxon>eudicotyledons</taxon>
        <taxon>Gunneridae</taxon>
        <taxon>Pentapetalae</taxon>
        <taxon>asterids</taxon>
        <taxon>campanulids</taxon>
        <taxon>Asterales</taxon>
        <taxon>Asteraceae</taxon>
        <taxon>Asteroideae</taxon>
        <taxon>Anthemideae</taxon>
        <taxon>Anthemidinae</taxon>
        <taxon>Tanacetum</taxon>
    </lineage>
</organism>
<feature type="compositionally biased region" description="Acidic residues" evidence="1">
    <location>
        <begin position="634"/>
        <end position="644"/>
    </location>
</feature>
<keyword evidence="4" id="KW-1185">Reference proteome</keyword>
<evidence type="ECO:0000313" key="3">
    <source>
        <dbReference type="EMBL" id="GJU00855.1"/>
    </source>
</evidence>
<feature type="region of interest" description="Disordered" evidence="1">
    <location>
        <begin position="204"/>
        <end position="284"/>
    </location>
</feature>
<sequence length="644" mass="71671">MRRISSHRELHPLMILQIWPYALRLLLLAFRQSIHHTTCDPGNKSCIRLEPFPAVLHQAPPLAKRAKAGKVVKKRTVKSSKQLVDEFVDEGVPAAKPSLEDTEEAILQKVLEESLTDAYPTQRGPLPPVVFRETDTGKLQPLPEVPGKGKEKVGEEQAAQVLLHLQTTKKKSPTEQYIFQRHTPVPSEPAGHEESSSLYAELGLSGSDTESDEEMPSVVRSGAQDEGQAGPDPGKLDEGQAGPNPDDVAESQPLPTPSVLAGPNLEHSDVEITDPSSQPQPEHMDEGFIATAYPEVQENLKLTVDEQMIPEEPVSSTGTLSSLQHLTKDFSYGDQFIDDKPSEANYEKTTADTEAESMVSVTIQQDTSVIPPMTSPVIGPVPRPASPNVHWPLPTTTTTTSATTTTLPLPPQPQQGPSDPIIIKRMGELEELIANLVEENQDQEERLDKRGSRINKLETMDLPKMIREQTVEFIDSQEIDRKINESVNVTTEVEQCASFLLVKLVMPPFAPKKFRMGVAIATGRRGYYKPGTRAWVSRISRKIRIPISMYPCRVEERLTIELAEGREVEKIVTTVTKNGVVTRYPGKFQEYQLTDKEKEMERMMIYWDQVEYEVSDDDDSDLKSTARSVPKDYELEDTGDSSGI</sequence>
<feature type="compositionally biased region" description="Basic and acidic residues" evidence="1">
    <location>
        <begin position="621"/>
        <end position="633"/>
    </location>
</feature>
<evidence type="ECO:0000256" key="2">
    <source>
        <dbReference type="SAM" id="SignalP"/>
    </source>
</evidence>
<reference evidence="3" key="1">
    <citation type="journal article" date="2022" name="Int. J. Mol. Sci.">
        <title>Draft Genome of Tanacetum Coccineum: Genomic Comparison of Closely Related Tanacetum-Family Plants.</title>
        <authorList>
            <person name="Yamashiro T."/>
            <person name="Shiraishi A."/>
            <person name="Nakayama K."/>
            <person name="Satake H."/>
        </authorList>
    </citation>
    <scope>NUCLEOTIDE SEQUENCE</scope>
</reference>
<feature type="region of interest" description="Disordered" evidence="1">
    <location>
        <begin position="118"/>
        <end position="155"/>
    </location>
</feature>